<reference evidence="2" key="2">
    <citation type="submission" date="2022-01" db="EMBL/GenBank/DDBJ databases">
        <authorList>
            <person name="Yamashiro T."/>
            <person name="Shiraishi A."/>
            <person name="Satake H."/>
            <person name="Nakayama K."/>
        </authorList>
    </citation>
    <scope>NUCLEOTIDE SEQUENCE</scope>
</reference>
<organism evidence="2 3">
    <name type="scientific">Tanacetum coccineum</name>
    <dbReference type="NCBI Taxonomy" id="301880"/>
    <lineage>
        <taxon>Eukaryota</taxon>
        <taxon>Viridiplantae</taxon>
        <taxon>Streptophyta</taxon>
        <taxon>Embryophyta</taxon>
        <taxon>Tracheophyta</taxon>
        <taxon>Spermatophyta</taxon>
        <taxon>Magnoliopsida</taxon>
        <taxon>eudicotyledons</taxon>
        <taxon>Gunneridae</taxon>
        <taxon>Pentapetalae</taxon>
        <taxon>asterids</taxon>
        <taxon>campanulids</taxon>
        <taxon>Asterales</taxon>
        <taxon>Asteraceae</taxon>
        <taxon>Asteroideae</taxon>
        <taxon>Anthemideae</taxon>
        <taxon>Anthemidinae</taxon>
        <taxon>Tanacetum</taxon>
    </lineage>
</organism>
<sequence>MEKGFPIFLAHVTAKEVEDKSEKKRLENVPIVQDFPEVFPEDLLSLPLTRQVEFQIDLVPGAAPVARAPYRLAPSEMKELSEQLKELSDKGFIRPSSSPWGAPVLFVKKKDGSFRMCIDYRELNKLTVKNRYPLPRIDDLFDQLQGLSVYLKIDLRSAYHQLRVREEDIPKTAFRTRYSHYEFQVMPFGLTNAPAVFMDLMNRVYKPYLDKFVIVFIDDILIYSKNKHEHEEHLRLILELLKKEELYAKFSKCEFWIPKVQFLGHVIDSEGIHVDPCTN</sequence>
<feature type="domain" description="Reverse transcriptase" evidence="1">
    <location>
        <begin position="88"/>
        <end position="267"/>
    </location>
</feature>
<dbReference type="InterPro" id="IPR043128">
    <property type="entry name" value="Rev_trsase/Diguanyl_cyclase"/>
</dbReference>
<keyword evidence="3" id="KW-1185">Reference proteome</keyword>
<dbReference type="Gene3D" id="3.10.10.10">
    <property type="entry name" value="HIV Type 1 Reverse Transcriptase, subunit A, domain 1"/>
    <property type="match status" value="1"/>
</dbReference>
<dbReference type="SUPFAM" id="SSF56672">
    <property type="entry name" value="DNA/RNA polymerases"/>
    <property type="match status" value="1"/>
</dbReference>
<evidence type="ECO:0000259" key="1">
    <source>
        <dbReference type="PROSITE" id="PS50878"/>
    </source>
</evidence>
<evidence type="ECO:0000313" key="2">
    <source>
        <dbReference type="EMBL" id="GJT53881.1"/>
    </source>
</evidence>
<comment type="caution">
    <text evidence="2">The sequence shown here is derived from an EMBL/GenBank/DDBJ whole genome shotgun (WGS) entry which is preliminary data.</text>
</comment>
<proteinExistence type="predicted"/>
<name>A0ABQ5ES98_9ASTR</name>
<dbReference type="PANTHER" id="PTHR24559:SF427">
    <property type="entry name" value="RNA-DIRECTED DNA POLYMERASE"/>
    <property type="match status" value="1"/>
</dbReference>
<keyword evidence="2" id="KW-0548">Nucleotidyltransferase</keyword>
<keyword evidence="2" id="KW-0808">Transferase</keyword>
<dbReference type="CDD" id="cd01647">
    <property type="entry name" value="RT_LTR"/>
    <property type="match status" value="1"/>
</dbReference>
<dbReference type="PANTHER" id="PTHR24559">
    <property type="entry name" value="TRANSPOSON TY3-I GAG-POL POLYPROTEIN"/>
    <property type="match status" value="1"/>
</dbReference>
<protein>
    <submittedName>
        <fullName evidence="2">Reverse transcriptase domain-containing protein</fullName>
    </submittedName>
</protein>
<gene>
    <name evidence="2" type="ORF">Tco_0988935</name>
</gene>
<reference evidence="2" key="1">
    <citation type="journal article" date="2022" name="Int. J. Mol. Sci.">
        <title>Draft Genome of Tanacetum Coccineum: Genomic Comparison of Closely Related Tanacetum-Family Plants.</title>
        <authorList>
            <person name="Yamashiro T."/>
            <person name="Shiraishi A."/>
            <person name="Nakayama K."/>
            <person name="Satake H."/>
        </authorList>
    </citation>
    <scope>NUCLEOTIDE SEQUENCE</scope>
</reference>
<evidence type="ECO:0000313" key="3">
    <source>
        <dbReference type="Proteomes" id="UP001151760"/>
    </source>
</evidence>
<dbReference type="EMBL" id="BQNB010016626">
    <property type="protein sequence ID" value="GJT53881.1"/>
    <property type="molecule type" value="Genomic_DNA"/>
</dbReference>
<accession>A0ABQ5ES98</accession>
<dbReference type="InterPro" id="IPR043502">
    <property type="entry name" value="DNA/RNA_pol_sf"/>
</dbReference>
<dbReference type="InterPro" id="IPR053134">
    <property type="entry name" value="RNA-dir_DNA_polymerase"/>
</dbReference>
<dbReference type="Gene3D" id="3.30.70.270">
    <property type="match status" value="1"/>
</dbReference>
<dbReference type="PROSITE" id="PS50878">
    <property type="entry name" value="RT_POL"/>
    <property type="match status" value="1"/>
</dbReference>
<dbReference type="Pfam" id="PF00078">
    <property type="entry name" value="RVT_1"/>
    <property type="match status" value="1"/>
</dbReference>
<dbReference type="Proteomes" id="UP001151760">
    <property type="component" value="Unassembled WGS sequence"/>
</dbReference>
<dbReference type="InterPro" id="IPR000477">
    <property type="entry name" value="RT_dom"/>
</dbReference>
<dbReference type="GO" id="GO:0003964">
    <property type="term" value="F:RNA-directed DNA polymerase activity"/>
    <property type="evidence" value="ECO:0007669"/>
    <property type="project" value="UniProtKB-KW"/>
</dbReference>
<keyword evidence="2" id="KW-0695">RNA-directed DNA polymerase</keyword>